<comment type="caution">
    <text evidence="1">The sequence shown here is derived from an EMBL/GenBank/DDBJ whole genome shotgun (WGS) entry which is preliminary data.</text>
</comment>
<gene>
    <name evidence="1" type="ORF">F6V25_05160</name>
</gene>
<evidence type="ECO:0000313" key="2">
    <source>
        <dbReference type="Proteomes" id="UP000420562"/>
    </source>
</evidence>
<organism evidence="1 2">
    <name type="scientific">Oryzomonas japonica</name>
    <dbReference type="NCBI Taxonomy" id="2603858"/>
    <lineage>
        <taxon>Bacteria</taxon>
        <taxon>Pseudomonadati</taxon>
        <taxon>Thermodesulfobacteriota</taxon>
        <taxon>Desulfuromonadia</taxon>
        <taxon>Geobacterales</taxon>
        <taxon>Geobacteraceae</taxon>
        <taxon>Oryzomonas</taxon>
    </lineage>
</organism>
<dbReference type="Proteomes" id="UP000420562">
    <property type="component" value="Unassembled WGS sequence"/>
</dbReference>
<dbReference type="RefSeq" id="WP_151127539.1">
    <property type="nucleotide sequence ID" value="NZ_VZQZ01000002.1"/>
</dbReference>
<accession>A0A7J4ZUA2</accession>
<reference evidence="1 2" key="1">
    <citation type="submission" date="2019-09" db="EMBL/GenBank/DDBJ databases">
        <title>Geobacter sp. Red96, a novel strain isolated from paddy soil.</title>
        <authorList>
            <person name="Xu Z."/>
            <person name="Masuda Y."/>
            <person name="Itoh H."/>
            <person name="Senoo K."/>
        </authorList>
    </citation>
    <scope>NUCLEOTIDE SEQUENCE [LARGE SCALE GENOMIC DNA]</scope>
    <source>
        <strain evidence="1 2">Red96</strain>
    </source>
</reference>
<sequence>MGMVVDKARITGIYGSFTTSKSGKHFLAIVSPGPKIDKVRVEQVPAIPENVVFGTPVNVAMLEAEQKFQDFNGSFSTAKAVQVLPVK</sequence>
<proteinExistence type="predicted"/>
<dbReference type="EMBL" id="VZQZ01000002">
    <property type="protein sequence ID" value="KAB0666805.1"/>
    <property type="molecule type" value="Genomic_DNA"/>
</dbReference>
<keyword evidence="2" id="KW-1185">Reference proteome</keyword>
<dbReference type="AlphaFoldDB" id="A0A7J4ZUA2"/>
<evidence type="ECO:0000313" key="1">
    <source>
        <dbReference type="EMBL" id="KAB0666805.1"/>
    </source>
</evidence>
<name>A0A7J4ZUA2_9BACT</name>
<protein>
    <submittedName>
        <fullName evidence="1">Uncharacterized protein</fullName>
    </submittedName>
</protein>